<feature type="region of interest" description="Disordered" evidence="1">
    <location>
        <begin position="28"/>
        <end position="51"/>
    </location>
</feature>
<gene>
    <name evidence="2" type="ORF">METZ01_LOCUS260732</name>
</gene>
<reference evidence="2" key="1">
    <citation type="submission" date="2018-05" db="EMBL/GenBank/DDBJ databases">
        <authorList>
            <person name="Lanie J.A."/>
            <person name="Ng W.-L."/>
            <person name="Kazmierczak K.M."/>
            <person name="Andrzejewski T.M."/>
            <person name="Davidsen T.M."/>
            <person name="Wayne K.J."/>
            <person name="Tettelin H."/>
            <person name="Glass J.I."/>
            <person name="Rusch D."/>
            <person name="Podicherti R."/>
            <person name="Tsui H.-C.T."/>
            <person name="Winkler M.E."/>
        </authorList>
    </citation>
    <scope>NUCLEOTIDE SEQUENCE</scope>
</reference>
<evidence type="ECO:0000313" key="2">
    <source>
        <dbReference type="EMBL" id="SVC07878.1"/>
    </source>
</evidence>
<proteinExistence type="predicted"/>
<sequence length="51" mass="6159">MDYYRLFREVQQVKRELRVEATVRLSKHERNKANPHPLAPRRWGSNLDIIA</sequence>
<feature type="non-terminal residue" evidence="2">
    <location>
        <position position="51"/>
    </location>
</feature>
<organism evidence="2">
    <name type="scientific">marine metagenome</name>
    <dbReference type="NCBI Taxonomy" id="408172"/>
    <lineage>
        <taxon>unclassified sequences</taxon>
        <taxon>metagenomes</taxon>
        <taxon>ecological metagenomes</taxon>
    </lineage>
</organism>
<protein>
    <submittedName>
        <fullName evidence="2">Uncharacterized protein</fullName>
    </submittedName>
</protein>
<name>A0A382J7W8_9ZZZZ</name>
<dbReference type="AlphaFoldDB" id="A0A382J7W8"/>
<evidence type="ECO:0000256" key="1">
    <source>
        <dbReference type="SAM" id="MobiDB-lite"/>
    </source>
</evidence>
<accession>A0A382J7W8</accession>
<dbReference type="EMBL" id="UINC01072323">
    <property type="protein sequence ID" value="SVC07878.1"/>
    <property type="molecule type" value="Genomic_DNA"/>
</dbReference>